<dbReference type="Pfam" id="PF21597">
    <property type="entry name" value="TetR_C_43"/>
    <property type="match status" value="1"/>
</dbReference>
<dbReference type="Proteomes" id="UP001500503">
    <property type="component" value="Unassembled WGS sequence"/>
</dbReference>
<evidence type="ECO:0000313" key="3">
    <source>
        <dbReference type="Proteomes" id="UP001500503"/>
    </source>
</evidence>
<keyword evidence="3" id="KW-1185">Reference proteome</keyword>
<dbReference type="Gene3D" id="1.10.357.10">
    <property type="entry name" value="Tetracycline Repressor, domain 2"/>
    <property type="match status" value="1"/>
</dbReference>
<sequence>MERAESLLEADDPGAAFFDFFAGLVAEGAASQGLAEALIGAGFDLEAISTGDDYNVMGLLQRLLVRAQGAGAVRRDAEISDLKALIGSCTSRRDEVARERMVAIVQAGLRP</sequence>
<organism evidence="2 3">
    <name type="scientific">Actinoallomurus oryzae</name>
    <dbReference type="NCBI Taxonomy" id="502180"/>
    <lineage>
        <taxon>Bacteria</taxon>
        <taxon>Bacillati</taxon>
        <taxon>Actinomycetota</taxon>
        <taxon>Actinomycetes</taxon>
        <taxon>Streptosporangiales</taxon>
        <taxon>Thermomonosporaceae</taxon>
        <taxon>Actinoallomurus</taxon>
    </lineage>
</organism>
<feature type="domain" description="Transcriptional regulator SbtR-like C-terminal" evidence="1">
    <location>
        <begin position="12"/>
        <end position="111"/>
    </location>
</feature>
<dbReference type="RefSeq" id="WP_345463651.1">
    <property type="nucleotide sequence ID" value="NZ_BAABHF010000019.1"/>
</dbReference>
<dbReference type="InterPro" id="IPR049445">
    <property type="entry name" value="TetR_SbtR-like_C"/>
</dbReference>
<name>A0ABP8PX68_9ACTN</name>
<evidence type="ECO:0000313" key="2">
    <source>
        <dbReference type="EMBL" id="GAA4493427.1"/>
    </source>
</evidence>
<dbReference type="InterPro" id="IPR036271">
    <property type="entry name" value="Tet_transcr_reg_TetR-rel_C_sf"/>
</dbReference>
<comment type="caution">
    <text evidence="2">The sequence shown here is derived from an EMBL/GenBank/DDBJ whole genome shotgun (WGS) entry which is preliminary data.</text>
</comment>
<dbReference type="SUPFAM" id="SSF48498">
    <property type="entry name" value="Tetracyclin repressor-like, C-terminal domain"/>
    <property type="match status" value="1"/>
</dbReference>
<accession>A0ABP8PX68</accession>
<reference evidence="3" key="1">
    <citation type="journal article" date="2019" name="Int. J. Syst. Evol. Microbiol.">
        <title>The Global Catalogue of Microorganisms (GCM) 10K type strain sequencing project: providing services to taxonomists for standard genome sequencing and annotation.</title>
        <authorList>
            <consortium name="The Broad Institute Genomics Platform"/>
            <consortium name="The Broad Institute Genome Sequencing Center for Infectious Disease"/>
            <person name="Wu L."/>
            <person name="Ma J."/>
        </authorList>
    </citation>
    <scope>NUCLEOTIDE SEQUENCE [LARGE SCALE GENOMIC DNA]</scope>
    <source>
        <strain evidence="3">JCM 17933</strain>
    </source>
</reference>
<protein>
    <recommendedName>
        <fullName evidence="1">Transcriptional regulator SbtR-like C-terminal domain-containing protein</fullName>
    </recommendedName>
</protein>
<dbReference type="EMBL" id="BAABHF010000019">
    <property type="protein sequence ID" value="GAA4493427.1"/>
    <property type="molecule type" value="Genomic_DNA"/>
</dbReference>
<proteinExistence type="predicted"/>
<gene>
    <name evidence="2" type="ORF">GCM10023191_030870</name>
</gene>
<evidence type="ECO:0000259" key="1">
    <source>
        <dbReference type="Pfam" id="PF21597"/>
    </source>
</evidence>